<comment type="caution">
    <text evidence="1">The sequence shown here is derived from an EMBL/GenBank/DDBJ whole genome shotgun (WGS) entry which is preliminary data.</text>
</comment>
<proteinExistence type="predicted"/>
<gene>
    <name evidence="1" type="ORF">TNCV_3501331</name>
</gene>
<dbReference type="AlphaFoldDB" id="A0A8X6S0E1"/>
<evidence type="ECO:0000313" key="2">
    <source>
        <dbReference type="Proteomes" id="UP000887159"/>
    </source>
</evidence>
<accession>A0A8X6S0E1</accession>
<organism evidence="1 2">
    <name type="scientific">Trichonephila clavipes</name>
    <name type="common">Golden silk orbweaver</name>
    <name type="synonym">Nephila clavipes</name>
    <dbReference type="NCBI Taxonomy" id="2585209"/>
    <lineage>
        <taxon>Eukaryota</taxon>
        <taxon>Metazoa</taxon>
        <taxon>Ecdysozoa</taxon>
        <taxon>Arthropoda</taxon>
        <taxon>Chelicerata</taxon>
        <taxon>Arachnida</taxon>
        <taxon>Araneae</taxon>
        <taxon>Araneomorphae</taxon>
        <taxon>Entelegynae</taxon>
        <taxon>Araneoidea</taxon>
        <taxon>Nephilidae</taxon>
        <taxon>Trichonephila</taxon>
    </lineage>
</organism>
<sequence length="126" mass="13858">MVSCGISCQICSNHWARSSTFPIRCSRLPNISQTCTIEERSGDLAGQEIFYKLSQNVVDAPLVCKWASNDHQTGPAVKRNCTPDHNSQSRACVACNIESRIGMMPWVSPDTSPMIARVQLEVGFIA</sequence>
<evidence type="ECO:0000313" key="1">
    <source>
        <dbReference type="EMBL" id="GFY02250.1"/>
    </source>
</evidence>
<dbReference type="Proteomes" id="UP000887159">
    <property type="component" value="Unassembled WGS sequence"/>
</dbReference>
<keyword evidence="2" id="KW-1185">Reference proteome</keyword>
<reference evidence="1" key="1">
    <citation type="submission" date="2020-08" db="EMBL/GenBank/DDBJ databases">
        <title>Multicomponent nature underlies the extraordinary mechanical properties of spider dragline silk.</title>
        <authorList>
            <person name="Kono N."/>
            <person name="Nakamura H."/>
            <person name="Mori M."/>
            <person name="Yoshida Y."/>
            <person name="Ohtoshi R."/>
            <person name="Malay A.D."/>
            <person name="Moran D.A.P."/>
            <person name="Tomita M."/>
            <person name="Numata K."/>
            <person name="Arakawa K."/>
        </authorList>
    </citation>
    <scope>NUCLEOTIDE SEQUENCE</scope>
</reference>
<name>A0A8X6S0E1_TRICX</name>
<protein>
    <submittedName>
        <fullName evidence="1">Uncharacterized protein</fullName>
    </submittedName>
</protein>
<dbReference type="EMBL" id="BMAU01021233">
    <property type="protein sequence ID" value="GFY02250.1"/>
    <property type="molecule type" value="Genomic_DNA"/>
</dbReference>